<keyword evidence="2" id="KW-1133">Transmembrane helix</keyword>
<dbReference type="Proteomes" id="UP001054902">
    <property type="component" value="Unassembled WGS sequence"/>
</dbReference>
<comment type="caution">
    <text evidence="3">The sequence shown here is derived from an EMBL/GenBank/DDBJ whole genome shotgun (WGS) entry which is preliminary data.</text>
</comment>
<feature type="transmembrane region" description="Helical" evidence="2">
    <location>
        <begin position="208"/>
        <end position="229"/>
    </location>
</feature>
<feature type="transmembrane region" description="Helical" evidence="2">
    <location>
        <begin position="314"/>
        <end position="334"/>
    </location>
</feature>
<accession>A0AAD3HD17</accession>
<evidence type="ECO:0000313" key="4">
    <source>
        <dbReference type="Proteomes" id="UP001054902"/>
    </source>
</evidence>
<evidence type="ECO:0000256" key="1">
    <source>
        <dbReference type="SAM" id="MobiDB-lite"/>
    </source>
</evidence>
<organism evidence="3 4">
    <name type="scientific">Chaetoceros tenuissimus</name>
    <dbReference type="NCBI Taxonomy" id="426638"/>
    <lineage>
        <taxon>Eukaryota</taxon>
        <taxon>Sar</taxon>
        <taxon>Stramenopiles</taxon>
        <taxon>Ochrophyta</taxon>
        <taxon>Bacillariophyta</taxon>
        <taxon>Coscinodiscophyceae</taxon>
        <taxon>Chaetocerotophycidae</taxon>
        <taxon>Chaetocerotales</taxon>
        <taxon>Chaetocerotaceae</taxon>
        <taxon>Chaetoceros</taxon>
    </lineage>
</organism>
<evidence type="ECO:0000256" key="2">
    <source>
        <dbReference type="SAM" id="Phobius"/>
    </source>
</evidence>
<dbReference type="EMBL" id="BLLK01000062">
    <property type="protein sequence ID" value="GFH59357.1"/>
    <property type="molecule type" value="Genomic_DNA"/>
</dbReference>
<feature type="transmembrane region" description="Helical" evidence="2">
    <location>
        <begin position="174"/>
        <end position="196"/>
    </location>
</feature>
<sequence>MDNSRATKTVQKQDEGRSGEQSSKKKPPILKLSSFTDPREPWVLVPEGSFMNYFDWVPKELRVGPWSKLAAPTLLIISAGIVYLRPTEKDDFDSLVSSYPKPLSLFWWYNALAFLGMGIVLYRCISNSAPAIMIAYTMLSWFLNMSRHAINALAPFLSDHHFLLRLNRITRFPALLTATITFLVWNFALLPFVYVVAMNSKQKRIGFIAWNFNFNMVQLHCCNIFYAIMNTLITGPRNEDIAAIFDKDDLWYALAYSLAYGLFYNLILDRIGIHLYPIFSPRSKLLIITWSLVFALHYAAYLCWNVALNDYPQFISFEVVACAYFSTMIIGGVIHKIFSRKKKQLEKSA</sequence>
<feature type="transmembrane region" description="Helical" evidence="2">
    <location>
        <begin position="287"/>
        <end position="308"/>
    </location>
</feature>
<keyword evidence="2" id="KW-0812">Transmembrane</keyword>
<feature type="transmembrane region" description="Helical" evidence="2">
    <location>
        <begin position="106"/>
        <end position="125"/>
    </location>
</feature>
<protein>
    <submittedName>
        <fullName evidence="3">Uncharacterized protein</fullName>
    </submittedName>
</protein>
<keyword evidence="2" id="KW-0472">Membrane</keyword>
<feature type="transmembrane region" description="Helical" evidence="2">
    <location>
        <begin position="69"/>
        <end position="86"/>
    </location>
</feature>
<name>A0AAD3HD17_9STRA</name>
<feature type="region of interest" description="Disordered" evidence="1">
    <location>
        <begin position="1"/>
        <end position="33"/>
    </location>
</feature>
<feature type="transmembrane region" description="Helical" evidence="2">
    <location>
        <begin position="132"/>
        <end position="154"/>
    </location>
</feature>
<dbReference type="AlphaFoldDB" id="A0AAD3HD17"/>
<reference evidence="3 4" key="1">
    <citation type="journal article" date="2021" name="Sci. Rep.">
        <title>The genome of the diatom Chaetoceros tenuissimus carries an ancient integrated fragment of an extant virus.</title>
        <authorList>
            <person name="Hongo Y."/>
            <person name="Kimura K."/>
            <person name="Takaki Y."/>
            <person name="Yoshida Y."/>
            <person name="Baba S."/>
            <person name="Kobayashi G."/>
            <person name="Nagasaki K."/>
            <person name="Hano T."/>
            <person name="Tomaru Y."/>
        </authorList>
    </citation>
    <scope>NUCLEOTIDE SEQUENCE [LARGE SCALE GENOMIC DNA]</scope>
    <source>
        <strain evidence="3 4">NIES-3715</strain>
    </source>
</reference>
<proteinExistence type="predicted"/>
<keyword evidence="4" id="KW-1185">Reference proteome</keyword>
<evidence type="ECO:0000313" key="3">
    <source>
        <dbReference type="EMBL" id="GFH59357.1"/>
    </source>
</evidence>
<feature type="compositionally biased region" description="Polar residues" evidence="1">
    <location>
        <begin position="1"/>
        <end position="10"/>
    </location>
</feature>
<gene>
    <name evidence="3" type="ORF">CTEN210_15833</name>
</gene>
<feature type="transmembrane region" description="Helical" evidence="2">
    <location>
        <begin position="249"/>
        <end position="267"/>
    </location>
</feature>